<dbReference type="SUPFAM" id="SSF52833">
    <property type="entry name" value="Thioredoxin-like"/>
    <property type="match status" value="1"/>
</dbReference>
<name>A0A5N5UBY1_9EURY</name>
<dbReference type="PROSITE" id="PS51352">
    <property type="entry name" value="THIOREDOXIN_2"/>
    <property type="match status" value="1"/>
</dbReference>
<dbReference type="Pfam" id="PF00085">
    <property type="entry name" value="Thioredoxin"/>
    <property type="match status" value="1"/>
</dbReference>
<evidence type="ECO:0000313" key="4">
    <source>
        <dbReference type="EMBL" id="KAB7517467.1"/>
    </source>
</evidence>
<accession>A0A5N5UBY1</accession>
<keyword evidence="7" id="KW-1185">Reference proteome</keyword>
<dbReference type="Proteomes" id="UP000326302">
    <property type="component" value="Unassembled WGS sequence"/>
</dbReference>
<feature type="domain" description="Thioredoxin" evidence="1">
    <location>
        <begin position="1"/>
        <end position="110"/>
    </location>
</feature>
<evidence type="ECO:0000313" key="3">
    <source>
        <dbReference type="EMBL" id="KAB7516156.1"/>
    </source>
</evidence>
<evidence type="ECO:0000313" key="2">
    <source>
        <dbReference type="EMBL" id="KAB7515106.1"/>
    </source>
</evidence>
<dbReference type="EMBL" id="QJOW01000003">
    <property type="protein sequence ID" value="KAB7515106.1"/>
    <property type="molecule type" value="Genomic_DNA"/>
</dbReference>
<dbReference type="Gene3D" id="3.40.30.10">
    <property type="entry name" value="Glutaredoxin"/>
    <property type="match status" value="1"/>
</dbReference>
<proteinExistence type="predicted"/>
<evidence type="ECO:0000259" key="1">
    <source>
        <dbReference type="PROSITE" id="PS51352"/>
    </source>
</evidence>
<accession>A0A5N5UGS1</accession>
<dbReference type="CDD" id="cd02947">
    <property type="entry name" value="TRX_family"/>
    <property type="match status" value="1"/>
</dbReference>
<protein>
    <submittedName>
        <fullName evidence="3">Thioredoxin</fullName>
    </submittedName>
</protein>
<dbReference type="InterPro" id="IPR013766">
    <property type="entry name" value="Thioredoxin_domain"/>
</dbReference>
<comment type="caution">
    <text evidence="3">The sequence shown here is derived from an EMBL/GenBank/DDBJ whole genome shotgun (WGS) entry which is preliminary data.</text>
</comment>
<sequence>MNDAAKPEQLADEHALDAFLASHDLALVEAYTKGCALCQAMEPVLGNVARASDIAVGMVNPGEDIGLVDRFDIRSVPTLLLFRDGELVARRSEGFQGASDVLDFLDEHTDVDIGVEA</sequence>
<reference evidence="5 6" key="1">
    <citation type="submission" date="2019-10" db="EMBL/GenBank/DDBJ databases">
        <title>Unraveling microbial dark matter from salterns through culturing: the case of the genus Halosegnis.</title>
        <authorList>
            <person name="Duran-Viseras A."/>
            <person name="Andrei A.-S."/>
            <person name="Vera-Gargallo B."/>
            <person name="Ghai R."/>
            <person name="Sanchez-Porro C."/>
            <person name="Ventosa A."/>
        </authorList>
    </citation>
    <scope>NUCLEOTIDE SEQUENCE [LARGE SCALE GENOMIC DNA]</scope>
    <source>
        <strain evidence="2 6">F17-44</strain>
        <strain evidence="3 7">F18-79</strain>
        <strain evidence="4 5">F19-13</strain>
    </source>
</reference>
<dbReference type="EMBL" id="QMDY01000004">
    <property type="protein sequence ID" value="KAB7517467.1"/>
    <property type="molecule type" value="Genomic_DNA"/>
</dbReference>
<accession>A0A5N5U8W9</accession>
<dbReference type="AlphaFoldDB" id="A0A5N5UBY1"/>
<dbReference type="OrthoDB" id="35385at2157"/>
<dbReference type="RefSeq" id="WP_152120110.1">
    <property type="nucleotide sequence ID" value="NZ_QJOW01000003.1"/>
</dbReference>
<dbReference type="InterPro" id="IPR036249">
    <property type="entry name" value="Thioredoxin-like_sf"/>
</dbReference>
<evidence type="ECO:0000313" key="5">
    <source>
        <dbReference type="Proteomes" id="UP000326207"/>
    </source>
</evidence>
<gene>
    <name evidence="3" type="ORF">DM867_03180</name>
    <name evidence="2" type="ORF">DMP03_07585</name>
    <name evidence="4" type="ORF">DP108_07725</name>
</gene>
<evidence type="ECO:0000313" key="6">
    <source>
        <dbReference type="Proteomes" id="UP000326302"/>
    </source>
</evidence>
<dbReference type="Proteomes" id="UP000326865">
    <property type="component" value="Unassembled WGS sequence"/>
</dbReference>
<dbReference type="Proteomes" id="UP000326207">
    <property type="component" value="Unassembled WGS sequence"/>
</dbReference>
<dbReference type="EMBL" id="QKKZ01000001">
    <property type="protein sequence ID" value="KAB7516156.1"/>
    <property type="molecule type" value="Genomic_DNA"/>
</dbReference>
<organism evidence="3 7">
    <name type="scientific">Halosegnis rubeus</name>
    <dbReference type="NCBI Taxonomy" id="2212850"/>
    <lineage>
        <taxon>Archaea</taxon>
        <taxon>Methanobacteriati</taxon>
        <taxon>Methanobacteriota</taxon>
        <taxon>Stenosarchaea group</taxon>
        <taxon>Halobacteria</taxon>
        <taxon>Halobacteriales</taxon>
        <taxon>Natronomonadaceae</taxon>
        <taxon>Halosegnis</taxon>
    </lineage>
</organism>
<evidence type="ECO:0000313" key="7">
    <source>
        <dbReference type="Proteomes" id="UP000326865"/>
    </source>
</evidence>